<evidence type="ECO:0000313" key="1">
    <source>
        <dbReference type="EMBL" id="MFG6463534.1"/>
    </source>
</evidence>
<evidence type="ECO:0000313" key="2">
    <source>
        <dbReference type="Proteomes" id="UP001606302"/>
    </source>
</evidence>
<name>A0ABW7GNJ5_9BURK</name>
<gene>
    <name evidence="1" type="ORF">ACG04Q_18305</name>
</gene>
<organism evidence="1 2">
    <name type="scientific">Pelomonas lactea</name>
    <dbReference type="NCBI Taxonomy" id="3299030"/>
    <lineage>
        <taxon>Bacteria</taxon>
        <taxon>Pseudomonadati</taxon>
        <taxon>Pseudomonadota</taxon>
        <taxon>Betaproteobacteria</taxon>
        <taxon>Burkholderiales</taxon>
        <taxon>Sphaerotilaceae</taxon>
        <taxon>Roseateles</taxon>
    </lineage>
</organism>
<keyword evidence="2" id="KW-1185">Reference proteome</keyword>
<dbReference type="Proteomes" id="UP001606302">
    <property type="component" value="Unassembled WGS sequence"/>
</dbReference>
<sequence length="283" mass="30740">MLEAINTWGDYRSKVREFDAVLEHGKAVSAALATYAPQATYAAAGLKIFLKLVAHCTALRSLAPDGSQAATAALADVSSMSALARCAVEAHDAFEYIAGHEATPAEREFRLLLWALHDDTRRLKMFADADDAGPQVDALRAHAQQRQSRLEGHAFLASLPPELQAALRQRMAQGDPPAFHLGQRQRCALSGVNAQWHYAVTLQLSQYAHTLPTSVLLPDTAPGTRDALRLTALPLLLTLPFLVRITQTVAALIPERAPEPPSRTARTMALWRGFAERATAPRG</sequence>
<reference evidence="1 2" key="1">
    <citation type="submission" date="2024-08" db="EMBL/GenBank/DDBJ databases">
        <authorList>
            <person name="Lu H."/>
        </authorList>
    </citation>
    <scope>NUCLEOTIDE SEQUENCE [LARGE SCALE GENOMIC DNA]</scope>
    <source>
        <strain evidence="1 2">DXS20W</strain>
    </source>
</reference>
<dbReference type="RefSeq" id="WP_394512636.1">
    <property type="nucleotide sequence ID" value="NZ_JBIGHX010000007.1"/>
</dbReference>
<dbReference type="EMBL" id="JBIGHX010000007">
    <property type="protein sequence ID" value="MFG6463534.1"/>
    <property type="molecule type" value="Genomic_DNA"/>
</dbReference>
<proteinExistence type="predicted"/>
<accession>A0ABW7GNJ5</accession>
<protein>
    <submittedName>
        <fullName evidence="1">Uncharacterized protein</fullName>
    </submittedName>
</protein>
<comment type="caution">
    <text evidence="1">The sequence shown here is derived from an EMBL/GenBank/DDBJ whole genome shotgun (WGS) entry which is preliminary data.</text>
</comment>